<evidence type="ECO:0000256" key="1">
    <source>
        <dbReference type="SAM" id="MobiDB-lite"/>
    </source>
</evidence>
<accession>J9CFN7</accession>
<feature type="region of interest" description="Disordered" evidence="1">
    <location>
        <begin position="30"/>
        <end position="53"/>
    </location>
</feature>
<gene>
    <name evidence="2" type="ORF">EVA_13044</name>
</gene>
<name>J9CFN7_9ZZZZ</name>
<evidence type="ECO:0000313" key="2">
    <source>
        <dbReference type="EMBL" id="EJW98850.1"/>
    </source>
</evidence>
<dbReference type="EMBL" id="AMCI01004077">
    <property type="protein sequence ID" value="EJW98850.1"/>
    <property type="molecule type" value="Genomic_DNA"/>
</dbReference>
<dbReference type="AlphaFoldDB" id="J9CFN7"/>
<protein>
    <submittedName>
        <fullName evidence="2">Uncharacterized protein</fullName>
    </submittedName>
</protein>
<organism evidence="2">
    <name type="scientific">gut metagenome</name>
    <dbReference type="NCBI Taxonomy" id="749906"/>
    <lineage>
        <taxon>unclassified sequences</taxon>
        <taxon>metagenomes</taxon>
        <taxon>organismal metagenomes</taxon>
    </lineage>
</organism>
<sequence length="53" mass="5963">MLEVKGVSQGAVLGCLTSQTPHFFDFERKSTQKTADSRVRKPRKCPLHKSLFA</sequence>
<feature type="compositionally biased region" description="Basic and acidic residues" evidence="1">
    <location>
        <begin position="30"/>
        <end position="39"/>
    </location>
</feature>
<comment type="caution">
    <text evidence="2">The sequence shown here is derived from an EMBL/GenBank/DDBJ whole genome shotgun (WGS) entry which is preliminary data.</text>
</comment>
<proteinExistence type="predicted"/>
<reference evidence="2" key="1">
    <citation type="journal article" date="2012" name="PLoS ONE">
        <title>Gene sets for utilization of primary and secondary nutrition supplies in the distal gut of endangered iberian lynx.</title>
        <authorList>
            <person name="Alcaide M."/>
            <person name="Messina E."/>
            <person name="Richter M."/>
            <person name="Bargiela R."/>
            <person name="Peplies J."/>
            <person name="Huws S.A."/>
            <person name="Newbold C.J."/>
            <person name="Golyshin P.N."/>
            <person name="Simon M.A."/>
            <person name="Lopez G."/>
            <person name="Yakimov M.M."/>
            <person name="Ferrer M."/>
        </authorList>
    </citation>
    <scope>NUCLEOTIDE SEQUENCE</scope>
</reference>